<gene>
    <name evidence="2" type="ORF">L6773_10245</name>
</gene>
<dbReference type="EMBL" id="JAKLWS010000011">
    <property type="protein sequence ID" value="MCG2588949.1"/>
    <property type="molecule type" value="Genomic_DNA"/>
</dbReference>
<keyword evidence="3" id="KW-1185">Reference proteome</keyword>
<organism evidence="2 3">
    <name type="scientific">Rhodohalobacter sulfatireducens</name>
    <dbReference type="NCBI Taxonomy" id="2911366"/>
    <lineage>
        <taxon>Bacteria</taxon>
        <taxon>Pseudomonadati</taxon>
        <taxon>Balneolota</taxon>
        <taxon>Balneolia</taxon>
        <taxon>Balneolales</taxon>
        <taxon>Balneolaceae</taxon>
        <taxon>Rhodohalobacter</taxon>
    </lineage>
</organism>
<reference evidence="2" key="1">
    <citation type="submission" date="2022-01" db="EMBL/GenBank/DDBJ databases">
        <authorList>
            <person name="Wang Y."/>
        </authorList>
    </citation>
    <scope>NUCLEOTIDE SEQUENCE</scope>
    <source>
        <strain evidence="2">WB101</strain>
    </source>
</reference>
<dbReference type="Proteomes" id="UP001165366">
    <property type="component" value="Unassembled WGS sequence"/>
</dbReference>
<proteinExistence type="predicted"/>
<accession>A0ABS9KDK9</accession>
<dbReference type="RefSeq" id="WP_237854050.1">
    <property type="nucleotide sequence ID" value="NZ_JAKLWS010000011.1"/>
</dbReference>
<sequence length="107" mass="12311">MSSDVSKTIHFLTVLGFEVTFRDNPDDTTYAGVSRDSVEVHIQWNDLSNLPTGTDRPTLRFLVDDVDELANELTNSEMHGIEPFTTAWGTYEFHLQDHDHNGYQFYK</sequence>
<evidence type="ECO:0000259" key="1">
    <source>
        <dbReference type="Pfam" id="PF00903"/>
    </source>
</evidence>
<protein>
    <recommendedName>
        <fullName evidence="1">Glyoxalase/fosfomycin resistance/dioxygenase domain-containing protein</fullName>
    </recommendedName>
</protein>
<name>A0ABS9KDK9_9BACT</name>
<evidence type="ECO:0000313" key="3">
    <source>
        <dbReference type="Proteomes" id="UP001165366"/>
    </source>
</evidence>
<comment type="caution">
    <text evidence="2">The sequence shown here is derived from an EMBL/GenBank/DDBJ whole genome shotgun (WGS) entry which is preliminary data.</text>
</comment>
<dbReference type="InterPro" id="IPR029068">
    <property type="entry name" value="Glyas_Bleomycin-R_OHBP_Dase"/>
</dbReference>
<dbReference type="Gene3D" id="3.10.180.10">
    <property type="entry name" value="2,3-Dihydroxybiphenyl 1,2-Dioxygenase, domain 1"/>
    <property type="match status" value="1"/>
</dbReference>
<dbReference type="InterPro" id="IPR004360">
    <property type="entry name" value="Glyas_Fos-R_dOase_dom"/>
</dbReference>
<feature type="domain" description="Glyoxalase/fosfomycin resistance/dioxygenase" evidence="1">
    <location>
        <begin position="3"/>
        <end position="103"/>
    </location>
</feature>
<dbReference type="SUPFAM" id="SSF54593">
    <property type="entry name" value="Glyoxalase/Bleomycin resistance protein/Dihydroxybiphenyl dioxygenase"/>
    <property type="match status" value="1"/>
</dbReference>
<dbReference type="Pfam" id="PF00903">
    <property type="entry name" value="Glyoxalase"/>
    <property type="match status" value="1"/>
</dbReference>
<reference evidence="2" key="2">
    <citation type="submission" date="2024-05" db="EMBL/GenBank/DDBJ databases">
        <title>Rhodohalobacter halophilus gen. nov., sp. nov., a moderately halophilic member of the family Balneolaceae.</title>
        <authorList>
            <person name="Xia J."/>
        </authorList>
    </citation>
    <scope>NUCLEOTIDE SEQUENCE</scope>
    <source>
        <strain evidence="2">WB101</strain>
    </source>
</reference>
<evidence type="ECO:0000313" key="2">
    <source>
        <dbReference type="EMBL" id="MCG2588949.1"/>
    </source>
</evidence>